<keyword evidence="2" id="KW-1133">Transmembrane helix</keyword>
<evidence type="ECO:0000313" key="3">
    <source>
        <dbReference type="EMBL" id="KRM51820.1"/>
    </source>
</evidence>
<protein>
    <submittedName>
        <fullName evidence="3">Uncharacterized protein</fullName>
    </submittedName>
</protein>
<evidence type="ECO:0000313" key="4">
    <source>
        <dbReference type="Proteomes" id="UP000051291"/>
    </source>
</evidence>
<proteinExistence type="predicted"/>
<feature type="compositionally biased region" description="Basic and acidic residues" evidence="1">
    <location>
        <begin position="34"/>
        <end position="57"/>
    </location>
</feature>
<sequence>MSLDNEGRHFYDQENDGLDEPLRRSKTPSFTDEPEGKALRRHQAADEKNNSFLERFRHPQRSQKVVEDDNEVLSRSEQNKRHQDEENERKAQLLGKKLNKIIWILIGLIIITYLIMRFVNF</sequence>
<feature type="compositionally biased region" description="Basic and acidic residues" evidence="1">
    <location>
        <begin position="1"/>
        <end position="12"/>
    </location>
</feature>
<dbReference type="STRING" id="1423820.FC64_GL001013"/>
<keyword evidence="2" id="KW-0472">Membrane</keyword>
<feature type="compositionally biased region" description="Basic and acidic residues" evidence="1">
    <location>
        <begin position="64"/>
        <end position="89"/>
    </location>
</feature>
<feature type="region of interest" description="Disordered" evidence="1">
    <location>
        <begin position="1"/>
        <end position="89"/>
    </location>
</feature>
<dbReference type="Proteomes" id="UP000051291">
    <property type="component" value="Unassembled WGS sequence"/>
</dbReference>
<dbReference type="RefSeq" id="WP_057906867.1">
    <property type="nucleotide sequence ID" value="NZ_AYYZ01000029.1"/>
</dbReference>
<comment type="caution">
    <text evidence="3">The sequence shown here is derived from an EMBL/GenBank/DDBJ whole genome shotgun (WGS) entry which is preliminary data.</text>
</comment>
<gene>
    <name evidence="3" type="ORF">FC64_GL001013</name>
</gene>
<dbReference type="PATRIC" id="fig|1423820.4.peg.1037"/>
<name>A0A0R1ZM24_9LACO</name>
<evidence type="ECO:0000256" key="2">
    <source>
        <dbReference type="SAM" id="Phobius"/>
    </source>
</evidence>
<dbReference type="AlphaFoldDB" id="A0A0R1ZM24"/>
<keyword evidence="4" id="KW-1185">Reference proteome</keyword>
<dbReference type="EMBL" id="AYYZ01000029">
    <property type="protein sequence ID" value="KRM51820.1"/>
    <property type="molecule type" value="Genomic_DNA"/>
</dbReference>
<organism evidence="3 4">
    <name type="scientific">Ligilactobacillus araffinosus DSM 20653</name>
    <dbReference type="NCBI Taxonomy" id="1423820"/>
    <lineage>
        <taxon>Bacteria</taxon>
        <taxon>Bacillati</taxon>
        <taxon>Bacillota</taxon>
        <taxon>Bacilli</taxon>
        <taxon>Lactobacillales</taxon>
        <taxon>Lactobacillaceae</taxon>
        <taxon>Ligilactobacillus</taxon>
    </lineage>
</organism>
<reference evidence="3 4" key="1">
    <citation type="journal article" date="2015" name="Genome Announc.">
        <title>Expanding the biotechnology potential of lactobacilli through comparative genomics of 213 strains and associated genera.</title>
        <authorList>
            <person name="Sun Z."/>
            <person name="Harris H.M."/>
            <person name="McCann A."/>
            <person name="Guo C."/>
            <person name="Argimon S."/>
            <person name="Zhang W."/>
            <person name="Yang X."/>
            <person name="Jeffery I.B."/>
            <person name="Cooney J.C."/>
            <person name="Kagawa T.F."/>
            <person name="Liu W."/>
            <person name="Song Y."/>
            <person name="Salvetti E."/>
            <person name="Wrobel A."/>
            <person name="Rasinkangas P."/>
            <person name="Parkhill J."/>
            <person name="Rea M.C."/>
            <person name="O'Sullivan O."/>
            <person name="Ritari J."/>
            <person name="Douillard F.P."/>
            <person name="Paul Ross R."/>
            <person name="Yang R."/>
            <person name="Briner A.E."/>
            <person name="Felis G.E."/>
            <person name="de Vos W.M."/>
            <person name="Barrangou R."/>
            <person name="Klaenhammer T.R."/>
            <person name="Caufield P.W."/>
            <person name="Cui Y."/>
            <person name="Zhang H."/>
            <person name="O'Toole P.W."/>
        </authorList>
    </citation>
    <scope>NUCLEOTIDE SEQUENCE [LARGE SCALE GENOMIC DNA]</scope>
    <source>
        <strain evidence="3 4">DSM 20653</strain>
    </source>
</reference>
<feature type="transmembrane region" description="Helical" evidence="2">
    <location>
        <begin position="101"/>
        <end position="119"/>
    </location>
</feature>
<accession>A0A0R1ZM24</accession>
<keyword evidence="2" id="KW-0812">Transmembrane</keyword>
<evidence type="ECO:0000256" key="1">
    <source>
        <dbReference type="SAM" id="MobiDB-lite"/>
    </source>
</evidence>